<dbReference type="RefSeq" id="WP_008871811.1">
    <property type="nucleotide sequence ID" value="NZ_ACJN02000004.1"/>
</dbReference>
<keyword evidence="2" id="KW-1185">Reference proteome</keyword>
<evidence type="ECO:0000313" key="1">
    <source>
        <dbReference type="EMBL" id="EFI33119.1"/>
    </source>
</evidence>
<name>D6SU28_9BACT</name>
<accession>D6SU28</accession>
<dbReference type="Proteomes" id="UP000005496">
    <property type="component" value="Unassembled WGS sequence"/>
</dbReference>
<proteinExistence type="predicted"/>
<organism evidence="1 2">
    <name type="scientific">Desulfonatronospira thiodismutans ASO3-1</name>
    <dbReference type="NCBI Taxonomy" id="555779"/>
    <lineage>
        <taxon>Bacteria</taxon>
        <taxon>Pseudomonadati</taxon>
        <taxon>Thermodesulfobacteriota</taxon>
        <taxon>Desulfovibrionia</taxon>
        <taxon>Desulfovibrionales</taxon>
        <taxon>Desulfonatronovibrionaceae</taxon>
        <taxon>Desulfonatronospira</taxon>
    </lineage>
</organism>
<reference evidence="1" key="1">
    <citation type="submission" date="2010-05" db="EMBL/GenBank/DDBJ databases">
        <title>The draft genome of Desulfonatronospira thiodismutans ASO3-1.</title>
        <authorList>
            <consortium name="US DOE Joint Genome Institute (JGI-PGF)"/>
            <person name="Lucas S."/>
            <person name="Copeland A."/>
            <person name="Lapidus A."/>
            <person name="Cheng J.-F."/>
            <person name="Bruce D."/>
            <person name="Goodwin L."/>
            <person name="Pitluck S."/>
            <person name="Chertkov O."/>
            <person name="Brettin T."/>
            <person name="Detter J.C."/>
            <person name="Han C."/>
            <person name="Land M.L."/>
            <person name="Hauser L."/>
            <person name="Kyrpides N."/>
            <person name="Mikhailova N."/>
            <person name="Muyzer G."/>
            <person name="Woyke T."/>
        </authorList>
    </citation>
    <scope>NUCLEOTIDE SEQUENCE [LARGE SCALE GENOMIC DNA]</scope>
    <source>
        <strain evidence="1">ASO3-1</strain>
    </source>
</reference>
<protein>
    <submittedName>
        <fullName evidence="1">Uncharacterized protein</fullName>
    </submittedName>
</protein>
<evidence type="ECO:0000313" key="2">
    <source>
        <dbReference type="Proteomes" id="UP000005496"/>
    </source>
</evidence>
<gene>
    <name evidence="1" type="ORF">Dthio_PD0434</name>
</gene>
<sequence>MRIWLKRASHDLHQMELDYWNDLSDDEKKEWEVEEFFTLEDEFFRIRDEYMEFKKVPSRIRHADIPYRPILASLFKSIRDFEERCRLLDLFYRNYDDCASK</sequence>
<dbReference type="AlphaFoldDB" id="D6SU28"/>
<comment type="caution">
    <text evidence="1">The sequence shown here is derived from an EMBL/GenBank/DDBJ whole genome shotgun (WGS) entry which is preliminary data.</text>
</comment>
<dbReference type="EMBL" id="ACJN02000004">
    <property type="protein sequence ID" value="EFI33119.1"/>
    <property type="molecule type" value="Genomic_DNA"/>
</dbReference>